<dbReference type="GO" id="GO:0046872">
    <property type="term" value="F:metal ion binding"/>
    <property type="evidence" value="ECO:0007669"/>
    <property type="project" value="InterPro"/>
</dbReference>
<dbReference type="PANTHER" id="PTHR45728:SF3">
    <property type="entry name" value="ACETYL-COA CARBOXYLASE"/>
    <property type="match status" value="1"/>
</dbReference>
<evidence type="ECO:0000256" key="10">
    <source>
        <dbReference type="ARBA" id="ARBA00023267"/>
    </source>
</evidence>
<dbReference type="FunFam" id="3.40.50.20:FF:000005">
    <property type="entry name" value="acetyl-CoA carboxylase isoform X2"/>
    <property type="match status" value="1"/>
</dbReference>
<comment type="catalytic activity">
    <reaction evidence="12">
        <text>hydrogencarbonate + acetyl-CoA + ATP = malonyl-CoA + ADP + phosphate + H(+)</text>
        <dbReference type="Rhea" id="RHEA:11308"/>
        <dbReference type="ChEBI" id="CHEBI:15378"/>
        <dbReference type="ChEBI" id="CHEBI:17544"/>
        <dbReference type="ChEBI" id="CHEBI:30616"/>
        <dbReference type="ChEBI" id="CHEBI:43474"/>
        <dbReference type="ChEBI" id="CHEBI:57288"/>
        <dbReference type="ChEBI" id="CHEBI:57384"/>
        <dbReference type="ChEBI" id="CHEBI:456216"/>
        <dbReference type="EC" id="6.4.1.2"/>
    </reaction>
</comment>
<dbReference type="SUPFAM" id="SSF48371">
    <property type="entry name" value="ARM repeat"/>
    <property type="match status" value="1"/>
</dbReference>
<keyword evidence="8" id="KW-0443">Lipid metabolism</keyword>
<dbReference type="PANTHER" id="PTHR45728">
    <property type="entry name" value="ACETYL-COA CARBOXYLASE, ISOFORM A"/>
    <property type="match status" value="1"/>
</dbReference>
<dbReference type="FunFam" id="2.40.460.10:FF:000001">
    <property type="entry name" value="Acetyl-CoA carboxylase 1"/>
    <property type="match status" value="1"/>
</dbReference>
<dbReference type="Pfam" id="PF02785">
    <property type="entry name" value="Biotin_carb_C"/>
    <property type="match status" value="1"/>
</dbReference>
<sequence length="2389" mass="268988">MNGREYSSNSNVAESLTKLPRDCSETIFELGHPDEESQTVPNGDVFENGTTAANGNGLLERPSRAARSVSFDVDADIDGKRSASPQLLDNSSSTPSLPDLGGPQAATDLNLRRRSSRFGRRNLSGVIVPRLASKAEKDFTVATPEEFVSRFGGTQVINKVLIANNGIAAVKCIRSIRRWSYEMFNNDRAIRFVVMVTPEDLNANAEYIKMADQYVPVPGGSNNNNYANVDLIVDIARRVNVQAVWAGWGHASENPKLPESLRKHGIQFLGPPEHAMWSLGDKIASSIVAETAGVPTLPWSGSGITLRNGGGDPADSKEIITTVPDEIYKKACVDTAEDGLRVSLVIGYPVMIKASGGGGGKGIRKSEGPEDFPALFRQVQAEIPGSPIFIMKYAHSARHLEVQLLADTYGNAISLFGRDCSIQRRHQKIIEEAPVTIVSREMFREMEQAAVRLAKMVGYVSAGTVEYLYMPEDDRFYFLELNPRLQVEHPCTEMVADVNLPAAQLQIAMGIPLHRIKDIRALYQHESWTNNPIDFDNSFAIPNPKGHVIACRITSENPDEGFKPSSGTVQELNFRSTKNVWGYFSVAASGGLHEFADSQFGHCFAWGEDREDARENMVVALKDLCIRGDFRTTVEYLVTLLETETFQNNDVDTGWLDRLISEKVQAEKPDALLGVICAGLHIADTTITNAFQTFQNSLERGQVLPASTLNNSIDVELIYDGVKYAVQVTKMGITNYLLVLNNSTKEAEVHRLKDGCLLISVEGASHSTYMKEEVDRYRIIIGNKTCVFEKEDDPTLMRAPSAGKLLNYLIEDGGRVIRNQPYAEIEVMKMVMTLSASESGTITYIKRAGAVLDCGAVIAKLELDDPNRAKNLEVFRDPFPPNVDVPQQVDKLNHVVQKCRAAVDQALAGYASPEPYFARATQDTIETLMRSLRDPHLPLLELHEVISSVFGRLPQAVERAIRGQLQHYASNITSVLCQFPSQPIANIIDSYAATLQKRSDRDVFFLNTQAIVQLVQRYRNGVRGHLKSVIQEVLKKYLDVEMMFQHGHYDKCVSKLMEKHKNDMSEVVAAIFSHGQVQKKNVLIITLIDHLVSHEPGLADELSPILNELTTLGKSENAKVALKARQVLISAHQPSYELRRNQVESIFLSAIDMYGRNFHPEYLQKLIDSETSIFDVLHDFFFHMNTIVRMASYEVYIRRAYIAYGLYCLQHRTIGHRGAENRVLQFQFNLPSSHPNRIMGEPNHGSIAQKADHNGPLIGALLDDPALDPNTHCCSRFGVMAAFNDFEEYKNSFDKLLALYPAFPPEGHIGHDHSGLFQTIEDPQSRRGSLAAGDLDPLPEHEPIHILNVAFKHLSLTDDDETISRMLEDYCTSDVKQTLLQKGIRRITFLVLRAQMYPKYFSFRAKDGFLEDKIYRHLEPALAFQLEINRLRTYSLEAIPTPNNKIYLYLGSAKTDRGDLNVTDYRFFVRSIIRHSDLVTKEASVEFLQTEGERVLLEAMDALEVGFSHPLAQKTDCNQIFLNFVPTVIMDPNKIEEHVRGMIMRYGSRLWKLRVLEAELKINIRLSANEEAIPIRISVNNESGYYLDLHLYKEVKDSRSGHTKFESWGLKQGFLHGRSTDTPYMTKNYLQQKRFSAQTNGTTYVYDFPEMFRQALLKQWREFNDGRAGREAPLQVMDCVELVLDAHDNLYENNRLPGENNIAMVAWRMVLTTPQYPAEGRELIVIANDITNKIGSFGPREDVLFLKASELARSKGIPRIYLAANSGARIGLAEEIKPLFKIAWEDPSEPEKGFKYLYLTPDDCKKLSLTNSVRTELMENDTLGPHYRIMDIYGKENGIGVENLRGSAAIAGETSRAYDSVVTISLVSCRSIGIGAYLVRLGQRVIQVENSHIILTGAHALNKLLGKEVYTSNNQLGGPQIMFANGVSHITVPNDFEGIFNILNWLSFMPKERGAMVPIITPVDPVDRDVEYVPTKAPYDPRWFLCGKRDENDYEKWLNGFFDRGSFREIMASWAQTVVCGRARLGGIPVGVIAVETRTVELNVPADPANFDSEAKVIQQAGQVWYPDSAYKTAQAIQDFNHEELPLIIFANWRGFSGGMKDMYDQVLKFGAYIVDGLTSYRQPVLVYIPPFAELRGGAWVVVDPSINSDFMEMYADPDSRGGVLEPEGTVEIRYRKKELLSAMHRLDQRCMDLDADLGKAQTKSERDKVEERIRNREQDLLPMYHQVALKFADLHDRPGRMIEKGVILEIVNWKASRRFFHYRLHRLILENEMRKQISEMTPSLTVGQNRSMLRRWFIEAVGAPRAHEWDNNQSMVKWYLEQQAAHHSLFSENLLTLQRDAALHTMQTVLDENPEVAFESARSIITRLNAAQKAELTKLLNEMDTDSS</sequence>
<dbReference type="Pfam" id="PF08326">
    <property type="entry name" value="ACC_central"/>
    <property type="match status" value="1"/>
</dbReference>
<dbReference type="InterPro" id="IPR005482">
    <property type="entry name" value="Biotin_COase_C"/>
</dbReference>
<dbReference type="OrthoDB" id="10029892at2759"/>
<feature type="domain" description="CoA carboxyltransferase C-terminal" evidence="20">
    <location>
        <begin position="1965"/>
        <end position="2280"/>
    </location>
</feature>
<dbReference type="UniPathway" id="UPA00655">
    <property type="reaction ID" value="UER00711"/>
</dbReference>
<dbReference type="GO" id="GO:2001295">
    <property type="term" value="P:malonyl-CoA biosynthetic process"/>
    <property type="evidence" value="ECO:0007669"/>
    <property type="project" value="UniProtKB-UniPathway"/>
</dbReference>
<reference evidence="22" key="1">
    <citation type="submission" date="2017-01" db="EMBL/GenBank/DDBJ databases">
        <title>Comparative genomics of anhydrobiosis in the tardigrade Hypsibius dujardini.</title>
        <authorList>
            <person name="Yoshida Y."/>
            <person name="Koutsovoulos G."/>
            <person name="Laetsch D."/>
            <person name="Stevens L."/>
            <person name="Kumar S."/>
            <person name="Horikawa D."/>
            <person name="Ishino K."/>
            <person name="Komine S."/>
            <person name="Tomita M."/>
            <person name="Blaxter M."/>
            <person name="Arakawa K."/>
        </authorList>
    </citation>
    <scope>NUCLEOTIDE SEQUENCE [LARGE SCALE GENOMIC DNA]</scope>
    <source>
        <strain evidence="22">Z151</strain>
    </source>
</reference>
<dbReference type="SMART" id="SM00878">
    <property type="entry name" value="Biotin_carb_C"/>
    <property type="match status" value="1"/>
</dbReference>
<evidence type="ECO:0000259" key="19">
    <source>
        <dbReference type="PROSITE" id="PS50980"/>
    </source>
</evidence>
<dbReference type="PROSITE" id="PS50968">
    <property type="entry name" value="BIOTINYL_LIPOYL"/>
    <property type="match status" value="1"/>
</dbReference>
<dbReference type="SUPFAM" id="SSF56059">
    <property type="entry name" value="Glutathione synthetase ATP-binding domain-like"/>
    <property type="match status" value="1"/>
</dbReference>
<keyword evidence="3" id="KW-0444">Lipid biosynthesis</keyword>
<comment type="caution">
    <text evidence="21">The sequence shown here is derived from an EMBL/GenBank/DDBJ whole genome shotgun (WGS) entry which is preliminary data.</text>
</comment>
<protein>
    <submittedName>
        <fullName evidence="21">Acetyl-CoA carboxylase</fullName>
    </submittedName>
</protein>
<dbReference type="InterPro" id="IPR011761">
    <property type="entry name" value="ATP-grasp"/>
</dbReference>
<evidence type="ECO:0000256" key="15">
    <source>
        <dbReference type="SAM" id="MobiDB-lite"/>
    </source>
</evidence>
<dbReference type="SUPFAM" id="SSF51230">
    <property type="entry name" value="Single hybrid motif"/>
    <property type="match status" value="1"/>
</dbReference>
<keyword evidence="7 14" id="KW-0067">ATP-binding</keyword>
<keyword evidence="22" id="KW-1185">Reference proteome</keyword>
<dbReference type="GO" id="GO:0006633">
    <property type="term" value="P:fatty acid biosynthetic process"/>
    <property type="evidence" value="ECO:0007669"/>
    <property type="project" value="UniProtKB-KW"/>
</dbReference>
<dbReference type="Pfam" id="PF01039">
    <property type="entry name" value="Carboxyl_trans"/>
    <property type="match status" value="1"/>
</dbReference>
<evidence type="ECO:0000256" key="8">
    <source>
        <dbReference type="ARBA" id="ARBA00023098"/>
    </source>
</evidence>
<dbReference type="GO" id="GO:0005739">
    <property type="term" value="C:mitochondrion"/>
    <property type="evidence" value="ECO:0007669"/>
    <property type="project" value="TreeGrafter"/>
</dbReference>
<feature type="domain" description="ATP-grasp" evidence="17">
    <location>
        <begin position="317"/>
        <end position="509"/>
    </location>
</feature>
<dbReference type="InterPro" id="IPR016185">
    <property type="entry name" value="PreATP-grasp_dom_sf"/>
</dbReference>
<evidence type="ECO:0000256" key="5">
    <source>
        <dbReference type="ARBA" id="ARBA00022741"/>
    </source>
</evidence>
<evidence type="ECO:0000256" key="12">
    <source>
        <dbReference type="ARBA" id="ARBA00048065"/>
    </source>
</evidence>
<dbReference type="InterPro" id="IPR011762">
    <property type="entry name" value="COA_CT_N"/>
</dbReference>
<dbReference type="FunFam" id="2.40.50.100:FF:000005">
    <property type="entry name" value="Acetyl-CoA carboxylase 1"/>
    <property type="match status" value="1"/>
</dbReference>
<dbReference type="FunFam" id="3.30.470.20:FF:000005">
    <property type="entry name" value="Acetyl-CoA carboxylase 1"/>
    <property type="match status" value="1"/>
</dbReference>
<dbReference type="PROSITE" id="PS50975">
    <property type="entry name" value="ATP_GRASP"/>
    <property type="match status" value="1"/>
</dbReference>
<dbReference type="FunFam" id="3.90.226.10:FF:000010">
    <property type="entry name" value="acetyl-CoA carboxylase isoform X2"/>
    <property type="match status" value="1"/>
</dbReference>
<dbReference type="Gene3D" id="2.40.50.100">
    <property type="match status" value="1"/>
</dbReference>
<dbReference type="SUPFAM" id="SSF52096">
    <property type="entry name" value="ClpP/crotonase"/>
    <property type="match status" value="2"/>
</dbReference>
<keyword evidence="10" id="KW-0092">Biotin</keyword>
<evidence type="ECO:0000259" key="17">
    <source>
        <dbReference type="PROSITE" id="PS50975"/>
    </source>
</evidence>
<keyword evidence="4" id="KW-0436">Ligase</keyword>
<dbReference type="InterPro" id="IPR029045">
    <property type="entry name" value="ClpP/crotonase-like_dom_sf"/>
</dbReference>
<evidence type="ECO:0000256" key="4">
    <source>
        <dbReference type="ARBA" id="ARBA00022598"/>
    </source>
</evidence>
<feature type="compositionally biased region" description="Polar residues" evidence="15">
    <location>
        <begin position="83"/>
        <end position="96"/>
    </location>
</feature>
<dbReference type="SUPFAM" id="SSF51246">
    <property type="entry name" value="Rudiment single hybrid motif"/>
    <property type="match status" value="1"/>
</dbReference>
<keyword evidence="9" id="KW-0275">Fatty acid biosynthesis</keyword>
<dbReference type="EMBL" id="MTYJ01000094">
    <property type="protein sequence ID" value="OQV15076.1"/>
    <property type="molecule type" value="Genomic_DNA"/>
</dbReference>
<dbReference type="InterPro" id="IPR000089">
    <property type="entry name" value="Biotin_lipoyl"/>
</dbReference>
<dbReference type="InterPro" id="IPR005479">
    <property type="entry name" value="CPAse_ATP-bd"/>
</dbReference>
<feature type="region of interest" description="Disordered" evidence="15">
    <location>
        <begin position="80"/>
        <end position="108"/>
    </location>
</feature>
<dbReference type="FunFam" id="3.30.1490.20:FF:000003">
    <property type="entry name" value="acetyl-CoA carboxylase isoform X1"/>
    <property type="match status" value="1"/>
</dbReference>
<dbReference type="GO" id="GO:0003989">
    <property type="term" value="F:acetyl-CoA carboxylase activity"/>
    <property type="evidence" value="ECO:0007669"/>
    <property type="project" value="UniProtKB-EC"/>
</dbReference>
<dbReference type="InterPro" id="IPR011053">
    <property type="entry name" value="Single_hybrid_motif"/>
</dbReference>
<evidence type="ECO:0000256" key="1">
    <source>
        <dbReference type="ARBA" id="ARBA00001953"/>
    </source>
</evidence>
<dbReference type="InterPro" id="IPR011764">
    <property type="entry name" value="Biotin_carboxylation_dom"/>
</dbReference>
<proteinExistence type="predicted"/>
<keyword evidence="11" id="KW-0511">Multifunctional enzyme</keyword>
<evidence type="ECO:0000256" key="7">
    <source>
        <dbReference type="ARBA" id="ARBA00022840"/>
    </source>
</evidence>
<dbReference type="InterPro" id="IPR049074">
    <property type="entry name" value="ACCA_BT"/>
</dbReference>
<dbReference type="CDD" id="cd06850">
    <property type="entry name" value="biotinyl_domain"/>
    <property type="match status" value="1"/>
</dbReference>
<dbReference type="PROSITE" id="PS00866">
    <property type="entry name" value="CPSASE_1"/>
    <property type="match status" value="1"/>
</dbReference>
<dbReference type="Gene3D" id="3.30.1490.20">
    <property type="entry name" value="ATP-grasp fold, A domain"/>
    <property type="match status" value="1"/>
</dbReference>
<comment type="cofactor">
    <cofactor evidence="1">
        <name>biotin</name>
        <dbReference type="ChEBI" id="CHEBI:57586"/>
    </cofactor>
</comment>
<dbReference type="Pfam" id="PF21385">
    <property type="entry name" value="ACCA_BT"/>
    <property type="match status" value="1"/>
</dbReference>
<dbReference type="PROSITE" id="PS50980">
    <property type="entry name" value="COA_CT_NTER"/>
    <property type="match status" value="1"/>
</dbReference>
<name>A0A1W0WIQ7_HYPEX</name>
<dbReference type="InterPro" id="IPR011054">
    <property type="entry name" value="Rudment_hybrid_motif"/>
</dbReference>
<dbReference type="PROSITE" id="PS00188">
    <property type="entry name" value="BIOTIN"/>
    <property type="match status" value="1"/>
</dbReference>
<dbReference type="GO" id="GO:0005524">
    <property type="term" value="F:ATP binding"/>
    <property type="evidence" value="ECO:0007669"/>
    <property type="project" value="UniProtKB-UniRule"/>
</dbReference>
<dbReference type="Pfam" id="PF00364">
    <property type="entry name" value="Biotin_lipoyl"/>
    <property type="match status" value="1"/>
</dbReference>
<feature type="domain" description="CoA carboxyltransferase N-terminal" evidence="19">
    <location>
        <begin position="1623"/>
        <end position="1961"/>
    </location>
</feature>
<dbReference type="Gene3D" id="3.90.1770.10">
    <property type="entry name" value="PreATP-grasp domain"/>
    <property type="match status" value="1"/>
</dbReference>
<dbReference type="InterPro" id="IPR013815">
    <property type="entry name" value="ATP_grasp_subdomain_1"/>
</dbReference>
<dbReference type="PROSITE" id="PS00867">
    <property type="entry name" value="CPSASE_2"/>
    <property type="match status" value="1"/>
</dbReference>
<dbReference type="Pfam" id="PF00289">
    <property type="entry name" value="Biotin_carb_N"/>
    <property type="match status" value="1"/>
</dbReference>
<dbReference type="Gene3D" id="3.90.226.10">
    <property type="entry name" value="2-enoyl-CoA Hydratase, Chain A, domain 1"/>
    <property type="match status" value="2"/>
</dbReference>
<dbReference type="SUPFAM" id="SSF52440">
    <property type="entry name" value="PreATP-grasp domain"/>
    <property type="match status" value="1"/>
</dbReference>
<feature type="domain" description="Lipoyl-binding" evidence="16">
    <location>
        <begin position="788"/>
        <end position="862"/>
    </location>
</feature>
<dbReference type="InterPro" id="IPR034733">
    <property type="entry name" value="AcCoA_carboxyl_beta"/>
</dbReference>
<dbReference type="Proteomes" id="UP000192578">
    <property type="component" value="Unassembled WGS sequence"/>
</dbReference>
<keyword evidence="5 14" id="KW-0547">Nucleotide-binding</keyword>
<dbReference type="Pfam" id="PF02786">
    <property type="entry name" value="CPSase_L_D2"/>
    <property type="match status" value="1"/>
</dbReference>
<dbReference type="InterPro" id="IPR001882">
    <property type="entry name" value="Biotin_BS"/>
</dbReference>
<dbReference type="InterPro" id="IPR013537">
    <property type="entry name" value="AcCoA_COase_cen"/>
</dbReference>
<evidence type="ECO:0000256" key="2">
    <source>
        <dbReference type="ARBA" id="ARBA00004956"/>
    </source>
</evidence>
<dbReference type="PROSITE" id="PS50989">
    <property type="entry name" value="COA_CT_CTER"/>
    <property type="match status" value="1"/>
</dbReference>
<evidence type="ECO:0000256" key="9">
    <source>
        <dbReference type="ARBA" id="ARBA00023160"/>
    </source>
</evidence>
<organism evidence="21 22">
    <name type="scientific">Hypsibius exemplaris</name>
    <name type="common">Freshwater tardigrade</name>
    <dbReference type="NCBI Taxonomy" id="2072580"/>
    <lineage>
        <taxon>Eukaryota</taxon>
        <taxon>Metazoa</taxon>
        <taxon>Ecdysozoa</taxon>
        <taxon>Tardigrada</taxon>
        <taxon>Eutardigrada</taxon>
        <taxon>Parachela</taxon>
        <taxon>Hypsibioidea</taxon>
        <taxon>Hypsibiidae</taxon>
        <taxon>Hypsibius</taxon>
    </lineage>
</organism>
<evidence type="ECO:0000256" key="13">
    <source>
        <dbReference type="ARBA" id="ARBA00048600"/>
    </source>
</evidence>
<evidence type="ECO:0000256" key="14">
    <source>
        <dbReference type="PROSITE-ProRule" id="PRU00409"/>
    </source>
</evidence>
<feature type="domain" description="Biotin carboxylation" evidence="18">
    <location>
        <begin position="156"/>
        <end position="661"/>
    </location>
</feature>
<comment type="catalytic activity">
    <reaction evidence="13">
        <text>N(6)-biotinyl-L-lysyl-[protein] + hydrogencarbonate + ATP = N(6)-carboxybiotinyl-L-lysyl-[protein] + ADP + phosphate + H(+)</text>
        <dbReference type="Rhea" id="RHEA:13501"/>
        <dbReference type="Rhea" id="RHEA-COMP:10505"/>
        <dbReference type="Rhea" id="RHEA-COMP:10506"/>
        <dbReference type="ChEBI" id="CHEBI:15378"/>
        <dbReference type="ChEBI" id="CHEBI:17544"/>
        <dbReference type="ChEBI" id="CHEBI:30616"/>
        <dbReference type="ChEBI" id="CHEBI:43474"/>
        <dbReference type="ChEBI" id="CHEBI:83144"/>
        <dbReference type="ChEBI" id="CHEBI:83145"/>
        <dbReference type="ChEBI" id="CHEBI:456216"/>
        <dbReference type="EC" id="6.3.4.14"/>
    </reaction>
</comment>
<evidence type="ECO:0000256" key="11">
    <source>
        <dbReference type="ARBA" id="ARBA00023268"/>
    </source>
</evidence>
<dbReference type="PROSITE" id="PS50979">
    <property type="entry name" value="BC"/>
    <property type="match status" value="1"/>
</dbReference>
<evidence type="ECO:0000313" key="22">
    <source>
        <dbReference type="Proteomes" id="UP000192578"/>
    </source>
</evidence>
<dbReference type="GO" id="GO:0004075">
    <property type="term" value="F:biotin carboxylase activity"/>
    <property type="evidence" value="ECO:0007669"/>
    <property type="project" value="UniProtKB-EC"/>
</dbReference>
<gene>
    <name evidence="21" type="ORF">BV898_10708</name>
</gene>
<dbReference type="InterPro" id="IPR005481">
    <property type="entry name" value="BC-like_N"/>
</dbReference>
<dbReference type="InterPro" id="IPR049076">
    <property type="entry name" value="ACCA"/>
</dbReference>
<dbReference type="Gene3D" id="2.40.460.10">
    <property type="entry name" value="Biotin dependent carboxylase carboxyltransferase"/>
    <property type="match status" value="1"/>
</dbReference>
<keyword evidence="6" id="KW-0276">Fatty acid metabolism</keyword>
<evidence type="ECO:0000256" key="3">
    <source>
        <dbReference type="ARBA" id="ARBA00022516"/>
    </source>
</evidence>
<dbReference type="InterPro" id="IPR016024">
    <property type="entry name" value="ARM-type_fold"/>
</dbReference>
<dbReference type="Gene3D" id="3.40.50.20">
    <property type="match status" value="1"/>
</dbReference>
<evidence type="ECO:0000259" key="16">
    <source>
        <dbReference type="PROSITE" id="PS50968"/>
    </source>
</evidence>
<evidence type="ECO:0000256" key="6">
    <source>
        <dbReference type="ARBA" id="ARBA00022832"/>
    </source>
</evidence>
<comment type="pathway">
    <text evidence="2">Lipid metabolism; malonyl-CoA biosynthesis; malonyl-CoA from acetyl-CoA: step 1/1.</text>
</comment>
<accession>A0A1W0WIQ7</accession>
<dbReference type="InterPro" id="IPR011763">
    <property type="entry name" value="COA_CT_C"/>
</dbReference>
<evidence type="ECO:0000259" key="18">
    <source>
        <dbReference type="PROSITE" id="PS50979"/>
    </source>
</evidence>
<dbReference type="Gene3D" id="3.30.470.20">
    <property type="entry name" value="ATP-grasp fold, B domain"/>
    <property type="match status" value="1"/>
</dbReference>
<evidence type="ECO:0000259" key="20">
    <source>
        <dbReference type="PROSITE" id="PS50989"/>
    </source>
</evidence>
<evidence type="ECO:0000313" key="21">
    <source>
        <dbReference type="EMBL" id="OQV15076.1"/>
    </source>
</evidence>